<organism evidence="4">
    <name type="scientific">freshwater metagenome</name>
    <dbReference type="NCBI Taxonomy" id="449393"/>
    <lineage>
        <taxon>unclassified sequences</taxon>
        <taxon>metagenomes</taxon>
        <taxon>ecological metagenomes</taxon>
    </lineage>
</organism>
<feature type="domain" description="Fibronectin type-III" evidence="3">
    <location>
        <begin position="5814"/>
        <end position="5902"/>
    </location>
</feature>
<feature type="domain" description="Fibronectin type-III" evidence="3">
    <location>
        <begin position="5529"/>
        <end position="5627"/>
    </location>
</feature>
<feature type="domain" description="Fibronectin type-III" evidence="3">
    <location>
        <begin position="2406"/>
        <end position="2505"/>
    </location>
</feature>
<dbReference type="InterPro" id="IPR003961">
    <property type="entry name" value="FN3_dom"/>
</dbReference>
<evidence type="ECO:0000313" key="4">
    <source>
        <dbReference type="EMBL" id="CAB4842936.1"/>
    </source>
</evidence>
<feature type="domain" description="Fibronectin type-III" evidence="3">
    <location>
        <begin position="5058"/>
        <end position="5151"/>
    </location>
</feature>
<feature type="domain" description="Fibronectin type-III" evidence="3">
    <location>
        <begin position="4471"/>
        <end position="4570"/>
    </location>
</feature>
<feature type="domain" description="Fibronectin type-III" evidence="3">
    <location>
        <begin position="5342"/>
        <end position="5438"/>
    </location>
</feature>
<feature type="domain" description="Fibronectin type-III" evidence="3">
    <location>
        <begin position="849"/>
        <end position="951"/>
    </location>
</feature>
<feature type="region of interest" description="Disordered" evidence="2">
    <location>
        <begin position="3951"/>
        <end position="3970"/>
    </location>
</feature>
<feature type="region of interest" description="Disordered" evidence="2">
    <location>
        <begin position="1799"/>
        <end position="1819"/>
    </location>
</feature>
<feature type="domain" description="Fibronectin type-III" evidence="3">
    <location>
        <begin position="7032"/>
        <end position="7117"/>
    </location>
</feature>
<dbReference type="PRINTS" id="PR00014">
    <property type="entry name" value="FNTYPEIII"/>
</dbReference>
<name>A0A6J7BBR8_9ZZZZ</name>
<feature type="domain" description="Fibronectin type-III" evidence="3">
    <location>
        <begin position="3375"/>
        <end position="3466"/>
    </location>
</feature>
<feature type="domain" description="Fibronectin type-III" evidence="3">
    <location>
        <begin position="3869"/>
        <end position="3964"/>
    </location>
</feature>
<feature type="region of interest" description="Disordered" evidence="2">
    <location>
        <begin position="1"/>
        <end position="28"/>
    </location>
</feature>
<protein>
    <submittedName>
        <fullName evidence="4">Unannotated protein</fullName>
    </submittedName>
</protein>
<feature type="domain" description="Fibronectin type-III" evidence="3">
    <location>
        <begin position="1711"/>
        <end position="1811"/>
    </location>
</feature>
<sequence length="7117" mass="715843">MNSGAGGSTLNGTLTVIPGRGDISQGPKPEFTDAPTTLGNKAMGFDGQGATVRIAMTSTTQANREALTPAAASNTYYDATKAFTVEAWVYTPKTPSGWYNIMAKNATDNNTRGWQLSGVNYQLYFYVGPESKIYTGSALSPGQWNHVVATYSGVPSSGASSLALYVNGAIVPSAFSDGALCSTVVAGVATTYTLAAYASCPIATLPPTSNDVWVGAGRFTSTANDATQGSLADVAFYTKTLTAADVSRHYRASVFAQAWPIRAVPGDGKIDLTWNAPTFAGGAPVVGYRIQYRIQGGGWSDLIANTNSTATSYTHFGLTNGTNYEYQVIAKNVNGETSFAPMYANAMPFALPGPVATLSATPGDKAVTLSWTAPPWTLLGGVPVSNYEFSYADALGTWSTPVLLPAATLTYTQSALTPGATYKFKIRTVNAFGYGPDPISTAVVQSGPVSGVAGLSATAGDGSVVLSWKPPSSTGGQTVNGYKIDMGTSGALVVGTGALATSSPVTSNTGNTSTSYTITGLSNGTIYYFQVSPLFGSGLTVGPVGITSGTPNVGPGPPLNLASTPGNQKVTLAWAPVVSDSYPILGYLVDYSTNGGLSWTPSTPFFVSGGSATGVVVGAAGAGGANLVNGTDYLFRVRTQYGPGGAPLISAGTTISGQPLANVTGPTGLVATANGAGSANLTWSLAADPAGSLTQAYKIDQSTDGSNWTSLTDNTGSQSRTYAATDLTPGTRYYFRVSSITSLYTTPPSESATVSILGAPSAPASISTTSGDSVIDVSWGAAPPSPGVTVTGYTVEYSINNVDWALMGNTDTATSHLTNYGLVNGVSYYFRVSATSTAGRGAYVTATATPAALSGAPLLMNATGGDARATLTWSAPNSSGGATITGYVIEQSLILGSWSTAVGNTNSASTTYVVSGLTNGTTISFRVRAITSAGPGNPSAGLTVTPYASPSAVQNLVAIGGAQSVQLTWDQPGTLGGSTMSSYLVERSLDGVTWTNGVTRTVTPSAATTGINYTYSALTNGQLYYFRITATTASALSSTPSLIAAIPASQADAPSGFTATPDVAGTLNLSWNAPTNSGGTGISEYWIEYTAGGVTRTAKTGSTDTSYSLSGLTAYTSYALQVYAYTTAAGTRSSTANATPLGLPAAPVLADPTTSSQQAVFVWPRVVDSATVTSYGVEYSTDGMTWSRALGSPFAQPVSGNVTVTLSGLTNGQQYLARITANASSGSSTYAMKNFIPAGAPNSPSWVDTTPSNGSVALRWSAPSDNGGSAVSSYTIVATASTGETITVSTGNANTSLVLTGLTNGKSYTAKIKAVTARSSAGAFSAASSSFTPAASSSSVSALSATAEDSQVTLTFTSVAGASFYEVGWSSSDGTDGLEVAAGSTGSAQTVVIPLLTNGLDYVFTVTTLNAARETQGSAVTTGTPGSRPDAPTGVTALPGAGNAIISWTAPANTGGAPLTAYIITPSSGSALNTGSTATSYTFSGLTNGTPYTFTVQAVSGFGTSVASSSSGVVIPATAPGSPTGLTVSSRNQSLLLTFAAPSSTGGVSLSGYVIETSGDGSTWIAVDPSNISRASATATTVTIAGLTNGSAIFVRVSAKNAANVVGAGAVATGTPLAPADAPTFSAVASDGSAKVSWIAPTNTGGADLDTFRILINYGGAYETQTVLAGVSEYTKSGLTNGVAVNFIVQSHTIAGYSTNNTPVSVTPVGVPGPIAIGTFTLTPTSGQVVATWLPPSSDGGSALTGYIAEASTDFGASWSTVATLGASDTRTVTISGLTNGVAVSVRISSVNAIGTSLGVSKQATPSGPPGRPSGLTATPSGVGVATLTWSSPSDTGGLSITGYIVQRRVQGTLTWSLATGDTGNNGTYYSATALDGGVTYEFRVAARNPIAGDYSEIASVTAAGSAGAPSINYITPSNKALALSWNAPTVAPGVTISGYEVGYSADGRNWNTASPSPSGTTYTLAPAAPNELVNGTPYLVRIAAIVGGASGTYFIGFGTPANVPAAPTSLVAAAQDSSVLLSWTTPSSNGSPISDYRVNISPARADSSVSVMVGSSSNAATVSGLTNGVSYTFSIQALNVAGYSSASASAIATPLVAPGAPKNLTLTPSSATQTTLTWNAPDTTTVTATPISYDLQWSSNGITWSNVETTTATAFTYTFTSGVADGSKFYARVAAVTVNGRGAFATTAISKGWKPSPTTAPAITSLSDKTVGLSWNAPASNGYPIVGYRVEYAAPGTLQSGSWTVAFANTGSNGTNAQFTSSALTNGTAYIFRVLGINGVGTAETGTASSNATPRALATSPQSLMVGPATYSVGTDSSGKLSLTWDPPAALGGGNIAYYLVQTSTDAVTWSAGDTTTAAPSNAGPFIVSGLTNGQPTYVRVAAVTEVGPGAWGTGSATPRTVPSGISNLSATSTDHALNLSWTAPATGGSPIVGYAVYIALSTDASYTLVTSNTNSLSTNYTVNTIGSSALANGTQYKTYVKAINAAGVGATSNVYTGVPAGPAAAPGSLIASPSSSTSVGLLWSAPSDFGGGSLTGFMVQKSLDGLNWTTQTTTGPTVFTGTVTGLLAGQTAFFRVAAITDGSITGNFIVSSAAPTSTPSAPQSPVASPTSLTQVTVTWAPPTSSGGRALTGYHIEYKLASDTTWVTAIDDTSSLGSSVALLTAYSIAGLATGSTYDIRVAARNGSGAGDLGPTSAKVTTTITAAPGQPQAFVATSGDQQIVLSWSAPVDASSITGYKVEKYNGSSWVTETTTATTVTSYTFGSLANGSNYIFRITTFNNLGSGTPLPISATPFGAPAAPTALAVKQTSGQLLVTWAPPATGTTGGSAVTAYVLEFTDSTTATVETVTVTGTSYSKSTIVGHTYLVRAASQTAPIATASAPSGLTTTSTTTGAYSAQVSPTVAALPTEPTNLQLLASSGALQVTWDTPTSGAPDNYLVDYSTNGSIWTRVATVSYSAARVANINSLTNGVPILVRVAGSVVAGTGPFSVKSATPSTVPGAPSSVTVIRQNAGLFVTWNAPTDNGGARIDTYTVRVVSSSDTSTVLETATVTGEVSSRLMTTRALNTYKVFVTAANANGVGAGSAYVAEVSIPGSISTISKVEISTAGDQVILTWSSAVDATEYLVETRTAASSSWSVGTVVTAPAVTKTLVGLTNGATYYARITGRNLQGSGPSSVVAITPIRLASAPQEVTSQSSSQSTGLVLWKAPADIGGSVITGYVIETSTVTASASTVVQNSSTTIFTLTGLNSPETYTVRIAAITPAGQGPWSDTATLTTVPDALGITISNVVVTYPASNATSISWTDSDINTVSYTVSYTYGLSGSYVDTTTATPAIDLTALTNGTNYFVRISSSNGSTSSPFVITSFTPRTSPLAVNSLTASSNIGALSLSWSAPTDLGGLPLIGYRVALSDSSSGLLSTETITATSKTFNGLSTSESYTVSVTAVTGVNGETPLVGIDSTLTGLQVYARAAALSINTPTPTSGGAIVTWPVPSAASLFNGTNLGYHVEVSTSSSAWSDVATPSISSDGTTATLTLSSLVNATTNFIRVSVLTEAGYGEPAVTAVTPTGTPSKPLGVAITPSDRQAVINWQTPAYTYGSVITGYRLTYTESGTANVSTETVTATTTKTKMGLTNGTTYRVEIVACTLPGADCSSLVGDTSTAVAFTPFTLSESVETLTATSGDARVTLGWNTPRDNGGLPLVSYFVERSENGATWTSVGSTNHVLGTPAYSVVDTGTSGAPIVNGTTYFYRVTPYTNAGQGPARTISARPAGAAGKPTGLGAVASSGQAQITWSSPTVDGGRAITNYTVRISPVVGGSETFTVGSATTSYLLSGVSNGVTYTISVAAFNGALGSYSDTITATPAALAGSVQALTPITGQSSGLVRLEWDTPTVAAGITNYLVEKSLNGSVWSTLTSLSATSAGHYVYEATGLTDGTSYFFRVSALTAAGTGPGAVTSSTPTGPPPAPTGLSVSSDQGAANIAWSAPIYVGVVASYDMEYCDLTAVSSACTTINLGSSSTRTSVSVSNGKPYSFRVLARSSTSAGTWSDTVTATSYSPPGALSSLNTVAGNASVALSWNVPDATALGGMPTPVYVVEYSGNGGASWTLSASSITGPTSGRVATNITGLTNGTSYLFRVALFNATTSRYGQYLVSAATPARRSDAPTGLTALLPLPAAAGVVNVAWVAPTSTGGFPITGFQIQYVTSSPGTTPPTTGWSVLIGSNNDGSSTTYQATGLSSNYQYTFRIAAITPAGLGDFSLVDDDSTIKPAGFAAAPAAINAVINSSTAVTASWSSVPVGSLGGGTFDWYRVERSANGVDWTLADTTTALSYQFTGLTPGDRLFIRVSAKTSAGVGDAAVTLVTPSAIPSIPVIGGVSANSDGTATVTWTAGASNGSTVTSYLLEQSTDGSTWISAKTTEPLLATSSSSYSANVINLQAATTYRFRVKAVYAAGLTSAATGASGIVQVALSSTPGAPQSLVLTPGDGQIAITWQAPVVDSSTASITGYDIDRSTDGSTWAIVARNVAAGGTLASTISPLANGVRYYIRVTTVSALGSVGNAVKSATPATLPSSAESLTATSVSSTRIDLVWNAPANTGGAEILGYTININDGSGWAPALNGARVVSSPASITGLTPGTSYAFHIHAVNSVGESVQSNEASALTFINATVPQNFRARGGGSGTVILTWDPPVSTNGLAVTSYTVQYSFDGGSWTVGSVSGSTLTKTLTGLVDGHTYFFRVQAITASGNGAVAATIGIPATVADAPTNLTAVVSGDRRVSITWTAPTNTGGTPVTDYQIETSVDAGVTWTIFTKGGAITSPSFVLTALNGGVDYQIRVSAITSAGTGSASLPAMATVLALPAAPAGVVVTSQNLSLKLDWSAPSGLVTSYRVEYSENGSTWTTATTSAGLNATTSAITHTITGLVNSRLYFVRVTGTNAAGMGTGAVTSGIPATTPSAPTSLTASGIINQVLLSWVAPPATAIGTGGAPITGYKIEVNDGGGWKTSIANTGSSSTSAPISTVDGTVALSPSASPSYQFRVSAINSAGAGTASNIVTSLPIAQPGAVASLTATPSSGQVTLNWSASTGSLVGYVVERSTNGTTWTTATTTSPSTLSYLAAGLTNSTTYYFRVSALSNVGAGTPAVISSMPVSTPGAPTSFAAAVVGSTVKLTWVAPVSNGGAAITNYSVESSSNGTTWSATSTQPSGTATSVSLTGISGTLSYRVKAVNSQGSSPASSVVTAQALSAPSPVGVLTLVPLDSSLRVDWSDSSTTTTSYRVEWALASNASLWTAVSPSVPKPVSGSAVTTTISGLTNGIAYMVRVSGENSAGIGASSIGAGTPRAPAAAPANFQVLNDNGDAVLSWTASASGGAPIVGYRIETATAGTWSVAVANTNSSATNYRVTGLAIGTTYSFRVTAITSDSYGSLVGSTSAEVSLTSVAAPTSATTITVTPKNGAVDLAWTTVADALAYRVEYSTNGVTWTNLYASTQLTSISNISGLTNGVNYFFRVTAFNDIGPGPASIASEAPRGPATKPLSIGAVADSNLGVSLSWSVPSSTGGVAIQKYRIGVTPNGGSRTTVDTTDNATNYRVSGLTNGGTYIFDVSALTAQTGEVTYTLGASSDTITAVANLSTSSLVAPASLSLAIAAKTPSVAIRITWTAPVGVTPTRYLVQAGERSTTGTTVWRPVRVSKVDANSSPVGGTDWFITPTSDTSTSTPSTVLGGSVLSIDVIGLYDTSTATTSSAFTIGRSYVFRVIADTGITFDNTTVRGGVSYLKAKTLKSAAPVAGPVIPVKSVNLVTENSDGSVATVALTSVPDAPTSVLANNVGPSKVGVTWTSPLNTGDLPLDGYEVTIVNGGSTETATVTSNSYIYSGIAGVTYTFTVKAINAEGLSVASASASATARAVTAIVPTSVATSLGAADSGRVTLSWSVASESDVTGYTIERSENGVTWTAIGALTVASSGSATSRSFVVGNPAATGAINGNPALISGHAYFFRVAATNSAGVGSYGSASAIPLGTPNAPVVSGVGRDGSAILLWSPPTDPKGRSITGYEVLYPNGSAVSCGTSGLETSCTVSVGQGGAAIVNGTPLTLRVRATFVDVLNIGTPGRGDSSTVTVTPVGVPDAPISGSSAATSRQLVLNWSMTGAPGFSAANAPTGYEIEQLTGGSFNTIATISNATTFTYTVGSLTNGTSYLFRVWAKNDSGRSATALLISGTPVGAPGASGLALAVAPASVTASWTQPTDTGGRLITDYIITATQASVPVDTSACVGTAMTCIIGGLTNGIPVTVTVTAKNEDALLGTPISLTATPVALPLSVSSLDAVSPVSHSITLTWTSGVSGHRVERSLNGVTWTVLAPADTASSPITDSAVPSDGVDLFYRVSGINDAGVGPGTVITAQSKGAASAVQNIQGTQQDRAALISWDLPASTGGLSISGYKVTGEKYEASAWVALAGTQIVCGATTTSYQWTGLTNGTAYHFTVSPFAVIPGHTPGLDCSTWSVTSADFYIGTSSTTGSITPSPVPGAVSGLVGTAGDGKVTLNWDPLPGAAYYVVEAKGSVGPNFATVTCANDTLTTCLVDGLIPGLTYIFRVTGINSAGAGAASLSTVTLVAYVAPPTPPTPSTPSTPSGGGGTTIVYIPAPAPTVTTPVAVPVAALSAPENLTVTPGNRQLTISWSSVKDAKGYHIQVSLDSNTWKKFADLGADAKGTIVAGLTNGVTTYVRIVPFAENDGAGAVVAAAPATTPEAPAKVVVTPHDKSIDVAWQKPNDDGGSMVTAYQIEISIDGGVTWSLLRQVDDQVTATTLDNLRNGASYSIRISALNKVGKGKSGSANTSTVIAVVPSAPIKASVARGGSRELVVTWQKPTNSGGATITGYLLEQSRDGVIYTKVGALSLSATTAKISGLQNGTTYFVRLSTVTELGAGGATVVSGTPATVPGVIAKSPQQVASSDGRVFITWSAPVDAGGLSVTGYQVERAASVKGPWSIAIANSGSGLTRAEITGLKIGVDAFVRVKAINEIGVGGTSPIITVTAVTPASAPLKASIVRSGKTISLKWSAPKSDGGSDVTGYQIETSRDGRTWTVLMSAQKPPAVIKPPKSATLIRVRAVTKAGKGAPSAAFPINN</sequence>
<feature type="domain" description="Fibronectin type-III" evidence="3">
    <location>
        <begin position="4057"/>
        <end position="4159"/>
    </location>
</feature>
<dbReference type="PROSITE" id="PS50853">
    <property type="entry name" value="FN3"/>
    <property type="match status" value="52"/>
</dbReference>
<feature type="domain" description="Fibronectin type-III" evidence="3">
    <location>
        <begin position="254"/>
        <end position="350"/>
    </location>
</feature>
<feature type="domain" description="Fibronectin type-III" evidence="3">
    <location>
        <begin position="6118"/>
        <end position="6217"/>
    </location>
</feature>
<dbReference type="InterPro" id="IPR013783">
    <property type="entry name" value="Ig-like_fold"/>
</dbReference>
<dbReference type="InterPro" id="IPR050964">
    <property type="entry name" value="Striated_Muscle_Regulatory"/>
</dbReference>
<feature type="domain" description="Fibronectin type-III" evidence="3">
    <location>
        <begin position="3286"/>
        <end position="3374"/>
    </location>
</feature>
<dbReference type="Gene3D" id="2.60.40.10">
    <property type="entry name" value="Immunoglobulins"/>
    <property type="match status" value="67"/>
</dbReference>
<feature type="domain" description="Fibronectin type-III" evidence="3">
    <location>
        <begin position="1522"/>
        <end position="1620"/>
    </location>
</feature>
<feature type="domain" description="Fibronectin type-III" evidence="3">
    <location>
        <begin position="351"/>
        <end position="449"/>
    </location>
</feature>
<dbReference type="Gene3D" id="2.60.120.200">
    <property type="match status" value="1"/>
</dbReference>
<feature type="domain" description="Fibronectin type-III" evidence="3">
    <location>
        <begin position="2507"/>
        <end position="2602"/>
    </location>
</feature>
<dbReference type="SUPFAM" id="SSF49899">
    <property type="entry name" value="Concanavalin A-like lectins/glucanases"/>
    <property type="match status" value="1"/>
</dbReference>
<feature type="domain" description="Fibronectin type-III" evidence="3">
    <location>
        <begin position="4571"/>
        <end position="4664"/>
    </location>
</feature>
<feature type="compositionally biased region" description="Low complexity" evidence="2">
    <location>
        <begin position="3951"/>
        <end position="3960"/>
    </location>
</feature>
<feature type="domain" description="Fibronectin type-III" evidence="3">
    <location>
        <begin position="3773"/>
        <end position="3867"/>
    </location>
</feature>
<feature type="domain" description="Fibronectin type-III" evidence="3">
    <location>
        <begin position="4366"/>
        <end position="4469"/>
    </location>
</feature>
<feature type="domain" description="Fibronectin type-III" evidence="3">
    <location>
        <begin position="6838"/>
        <end position="6932"/>
    </location>
</feature>
<gene>
    <name evidence="4" type="ORF">UFOPK3266_00763</name>
</gene>
<evidence type="ECO:0000256" key="1">
    <source>
        <dbReference type="ARBA" id="ARBA00022737"/>
    </source>
</evidence>
<dbReference type="PANTHER" id="PTHR13817:SF73">
    <property type="entry name" value="FIBRONECTIN TYPE-III DOMAIN-CONTAINING PROTEIN"/>
    <property type="match status" value="1"/>
</dbReference>
<dbReference type="SMART" id="SM00060">
    <property type="entry name" value="FN3"/>
    <property type="match status" value="69"/>
</dbReference>
<feature type="domain" description="Fibronectin type-III" evidence="3">
    <location>
        <begin position="4762"/>
        <end position="4855"/>
    </location>
</feature>
<feature type="domain" description="Fibronectin type-III" evidence="3">
    <location>
        <begin position="4274"/>
        <end position="4365"/>
    </location>
</feature>
<feature type="domain" description="Fibronectin type-III" evidence="3">
    <location>
        <begin position="1240"/>
        <end position="1335"/>
    </location>
</feature>
<evidence type="ECO:0000256" key="2">
    <source>
        <dbReference type="SAM" id="MobiDB-lite"/>
    </source>
</evidence>
<dbReference type="EMBL" id="CAFBAA010000015">
    <property type="protein sequence ID" value="CAB4842936.1"/>
    <property type="molecule type" value="Genomic_DNA"/>
</dbReference>
<accession>A0A6J7BBR8</accession>
<reference evidence="4" key="1">
    <citation type="submission" date="2020-05" db="EMBL/GenBank/DDBJ databases">
        <authorList>
            <person name="Chiriac C."/>
            <person name="Salcher M."/>
            <person name="Ghai R."/>
            <person name="Kavagutti S V."/>
        </authorList>
    </citation>
    <scope>NUCLEOTIDE SEQUENCE</scope>
</reference>
<feature type="domain" description="Fibronectin type-III" evidence="3">
    <location>
        <begin position="2198"/>
        <end position="2297"/>
    </location>
</feature>
<feature type="domain" description="Fibronectin type-III" evidence="3">
    <location>
        <begin position="3189"/>
        <end position="3281"/>
    </location>
</feature>
<keyword evidence="1" id="KW-0677">Repeat</keyword>
<feature type="domain" description="Fibronectin type-III" evidence="3">
    <location>
        <begin position="1053"/>
        <end position="1146"/>
    </location>
</feature>
<feature type="domain" description="Fibronectin type-III" evidence="3">
    <location>
        <begin position="1428"/>
        <end position="1521"/>
    </location>
</feature>
<feature type="domain" description="Fibronectin type-III" evidence="3">
    <location>
        <begin position="6934"/>
        <end position="7031"/>
    </location>
</feature>
<feature type="domain" description="Fibronectin type-III" evidence="3">
    <location>
        <begin position="451"/>
        <end position="556"/>
    </location>
</feature>
<feature type="domain" description="Fibronectin type-III" evidence="3">
    <location>
        <begin position="2004"/>
        <end position="2100"/>
    </location>
</feature>
<dbReference type="PANTHER" id="PTHR13817">
    <property type="entry name" value="TITIN"/>
    <property type="match status" value="1"/>
</dbReference>
<feature type="domain" description="Fibronectin type-III" evidence="3">
    <location>
        <begin position="5242"/>
        <end position="5341"/>
    </location>
</feature>
<feature type="domain" description="Fibronectin type-III" evidence="3">
    <location>
        <begin position="2603"/>
        <end position="2708"/>
    </location>
</feature>
<dbReference type="InterPro" id="IPR013320">
    <property type="entry name" value="ConA-like_dom_sf"/>
</dbReference>
<feature type="domain" description="Fibronectin type-III" evidence="3">
    <location>
        <begin position="6398"/>
        <end position="6508"/>
    </location>
</feature>
<feature type="domain" description="Fibronectin type-III" evidence="3">
    <location>
        <begin position="4163"/>
        <end position="4269"/>
    </location>
</feature>
<feature type="domain" description="Fibronectin type-III" evidence="3">
    <location>
        <begin position="3570"/>
        <end position="3672"/>
    </location>
</feature>
<feature type="domain" description="Fibronectin type-III" evidence="3">
    <location>
        <begin position="665"/>
        <end position="759"/>
    </location>
</feature>
<feature type="domain" description="Fibronectin type-III" evidence="3">
    <location>
        <begin position="3470"/>
        <end position="3569"/>
    </location>
</feature>
<feature type="domain" description="Fibronectin type-III" evidence="3">
    <location>
        <begin position="2710"/>
        <end position="2801"/>
    </location>
</feature>
<feature type="domain" description="Fibronectin type-III" evidence="3">
    <location>
        <begin position="4667"/>
        <end position="4761"/>
    </location>
</feature>
<feature type="domain" description="Fibronectin type-III" evidence="3">
    <location>
        <begin position="5440"/>
        <end position="5527"/>
    </location>
</feature>
<feature type="domain" description="Fibronectin type-III" evidence="3">
    <location>
        <begin position="6517"/>
        <end position="6611"/>
    </location>
</feature>
<dbReference type="SUPFAM" id="SSF49265">
    <property type="entry name" value="Fibronectin type III"/>
    <property type="match status" value="37"/>
</dbReference>
<feature type="domain" description="Fibronectin type-III" evidence="3">
    <location>
        <begin position="1812"/>
        <end position="1906"/>
    </location>
</feature>
<feature type="domain" description="Fibronectin type-III" evidence="3">
    <location>
        <begin position="6738"/>
        <end position="6837"/>
    </location>
</feature>
<feature type="domain" description="Fibronectin type-III" evidence="3">
    <location>
        <begin position="6015"/>
        <end position="6117"/>
    </location>
</feature>
<feature type="domain" description="Fibronectin type-III" evidence="3">
    <location>
        <begin position="2999"/>
        <end position="3096"/>
    </location>
</feature>
<evidence type="ECO:0000259" key="3">
    <source>
        <dbReference type="PROSITE" id="PS50853"/>
    </source>
</evidence>
<feature type="domain" description="Fibronectin type-III" evidence="3">
    <location>
        <begin position="4856"/>
        <end position="4954"/>
    </location>
</feature>
<feature type="domain" description="Fibronectin type-III" evidence="3">
    <location>
        <begin position="3099"/>
        <end position="3187"/>
    </location>
</feature>
<proteinExistence type="predicted"/>
<dbReference type="Pfam" id="PF00041">
    <property type="entry name" value="fn3"/>
    <property type="match status" value="33"/>
</dbReference>
<feature type="domain" description="Fibronectin type-III" evidence="3">
    <location>
        <begin position="2101"/>
        <end position="2197"/>
    </location>
</feature>
<feature type="domain" description="Fibronectin type-III" evidence="3">
    <location>
        <begin position="2308"/>
        <end position="2405"/>
    </location>
</feature>
<feature type="domain" description="Fibronectin type-III" evidence="3">
    <location>
        <begin position="952"/>
        <end position="1051"/>
    </location>
</feature>
<dbReference type="InterPro" id="IPR036116">
    <property type="entry name" value="FN3_sf"/>
</dbReference>
<dbReference type="CDD" id="cd00063">
    <property type="entry name" value="FN3"/>
    <property type="match status" value="52"/>
</dbReference>